<proteinExistence type="predicted"/>
<protein>
    <submittedName>
        <fullName evidence="2">THAP-type domain-containing protein</fullName>
    </submittedName>
</protein>
<name>A0A914Y3H3_9BILA</name>
<evidence type="ECO:0000313" key="1">
    <source>
        <dbReference type="Proteomes" id="UP000887577"/>
    </source>
</evidence>
<dbReference type="AlphaFoldDB" id="A0A914Y3H3"/>
<accession>A0A914Y3H3</accession>
<keyword evidence="1" id="KW-1185">Reference proteome</keyword>
<dbReference type="Proteomes" id="UP000887577">
    <property type="component" value="Unplaced"/>
</dbReference>
<dbReference type="WBParaSite" id="PSU_v2.g14736.t1">
    <property type="protein sequence ID" value="PSU_v2.g14736.t1"/>
    <property type="gene ID" value="PSU_v2.g14736"/>
</dbReference>
<organism evidence="1 2">
    <name type="scientific">Panagrolaimus superbus</name>
    <dbReference type="NCBI Taxonomy" id="310955"/>
    <lineage>
        <taxon>Eukaryota</taxon>
        <taxon>Metazoa</taxon>
        <taxon>Ecdysozoa</taxon>
        <taxon>Nematoda</taxon>
        <taxon>Chromadorea</taxon>
        <taxon>Rhabditida</taxon>
        <taxon>Tylenchina</taxon>
        <taxon>Panagrolaimomorpha</taxon>
        <taxon>Panagrolaimoidea</taxon>
        <taxon>Panagrolaimidae</taxon>
        <taxon>Panagrolaimus</taxon>
    </lineage>
</organism>
<sequence>MASPCVICSEPCGRKLSKSFPDVNTTSRNDYCRALGVDPVIFAHIKTRRYLCFKHFDNDDCEEVDGKTVLSRGAYPKELTEREKNFLICNPPVARLRKPGSRL</sequence>
<reference evidence="2" key="1">
    <citation type="submission" date="2022-11" db="UniProtKB">
        <authorList>
            <consortium name="WormBaseParasite"/>
        </authorList>
    </citation>
    <scope>IDENTIFICATION</scope>
</reference>
<evidence type="ECO:0000313" key="2">
    <source>
        <dbReference type="WBParaSite" id="PSU_v2.g14736.t1"/>
    </source>
</evidence>